<evidence type="ECO:0000256" key="4">
    <source>
        <dbReference type="ARBA" id="ARBA00022679"/>
    </source>
</evidence>
<feature type="transmembrane region" description="Helical" evidence="8">
    <location>
        <begin position="110"/>
        <end position="127"/>
    </location>
</feature>
<comment type="subcellular location">
    <subcellularLocation>
        <location evidence="1">Cell membrane</location>
        <topology evidence="1">Multi-pass membrane protein</topology>
    </subcellularLocation>
</comment>
<evidence type="ECO:0000256" key="6">
    <source>
        <dbReference type="ARBA" id="ARBA00022989"/>
    </source>
</evidence>
<evidence type="ECO:0000256" key="7">
    <source>
        <dbReference type="ARBA" id="ARBA00023136"/>
    </source>
</evidence>
<evidence type="ECO:0000256" key="5">
    <source>
        <dbReference type="ARBA" id="ARBA00022692"/>
    </source>
</evidence>
<dbReference type="EMBL" id="CP024923">
    <property type="protein sequence ID" value="ATY33386.1"/>
    <property type="molecule type" value="Genomic_DNA"/>
</dbReference>
<sequence>MRNAAKADWRRADLLVIPILLFAAGLRLATAGYSLWFDEIAAVTLAHQPLELLWSGWMARETNPPLYYTLLKGWMAVFGESDLAVQTLSTLIGTAGIGAAWWLARRIGGVRAGLLAALLFALSAAHVDFSQEVRGYILAQTAALFGCVAMRAYLERARLGPLIGYVLAALAALYSHTTMVVFVALANLAMVWLLRRDLPSLLRWLAANAVVALLWSWWAWISLGQAQAGGAAFGWITRPDMISALEITAVIYLPLYSATEKVAIAPLLALAALGGMAWFAARDRRPAIVLLAALAIAAPLLLCALSQALPVFLPRTLFWASGPVLVLLAVALAGLSRSMRLGLLLLVVALQAGAVLRSLPEREIEAWPQQLATIARMDPHAIVMVQGDAMGVAAQHYLAANGPGLRMVIVDRPAGGPDRWADGLVSAPRVDAAAARAMLVRDGRVFTLVRGDYDPGKLLALAGVEQRLPESERDRQPRLSLWRVGPSPAH</sequence>
<gene>
    <name evidence="10" type="ORF">CVN68_16610</name>
</gene>
<evidence type="ECO:0000256" key="1">
    <source>
        <dbReference type="ARBA" id="ARBA00004651"/>
    </source>
</evidence>
<dbReference type="Pfam" id="PF13231">
    <property type="entry name" value="PMT_2"/>
    <property type="match status" value="1"/>
</dbReference>
<evidence type="ECO:0000256" key="2">
    <source>
        <dbReference type="ARBA" id="ARBA00022475"/>
    </source>
</evidence>
<feature type="transmembrane region" description="Helical" evidence="8">
    <location>
        <begin position="12"/>
        <end position="36"/>
    </location>
</feature>
<feature type="transmembrane region" description="Helical" evidence="8">
    <location>
        <begin position="166"/>
        <end position="195"/>
    </location>
</feature>
<dbReference type="RefSeq" id="WP_100283190.1">
    <property type="nucleotide sequence ID" value="NZ_CP024923.1"/>
</dbReference>
<dbReference type="InterPro" id="IPR050297">
    <property type="entry name" value="LipidA_mod_glycosyltrf_83"/>
</dbReference>
<dbReference type="PANTHER" id="PTHR33908:SF11">
    <property type="entry name" value="MEMBRANE PROTEIN"/>
    <property type="match status" value="1"/>
</dbReference>
<dbReference type="InterPro" id="IPR038731">
    <property type="entry name" value="RgtA/B/C-like"/>
</dbReference>
<dbReference type="PANTHER" id="PTHR33908">
    <property type="entry name" value="MANNOSYLTRANSFERASE YKCB-RELATED"/>
    <property type="match status" value="1"/>
</dbReference>
<evidence type="ECO:0000256" key="3">
    <source>
        <dbReference type="ARBA" id="ARBA00022676"/>
    </source>
</evidence>
<feature type="transmembrane region" description="Helical" evidence="8">
    <location>
        <begin position="288"/>
        <end position="310"/>
    </location>
</feature>
<organism evidence="10 11">
    <name type="scientific">Sphingomonas psychrotolerans</name>
    <dbReference type="NCBI Taxonomy" id="1327635"/>
    <lineage>
        <taxon>Bacteria</taxon>
        <taxon>Pseudomonadati</taxon>
        <taxon>Pseudomonadota</taxon>
        <taxon>Alphaproteobacteria</taxon>
        <taxon>Sphingomonadales</taxon>
        <taxon>Sphingomonadaceae</taxon>
        <taxon>Sphingomonas</taxon>
    </lineage>
</organism>
<dbReference type="OrthoDB" id="559425at2"/>
<keyword evidence="4" id="KW-0808">Transferase</keyword>
<dbReference type="GO" id="GO:0009103">
    <property type="term" value="P:lipopolysaccharide biosynthetic process"/>
    <property type="evidence" value="ECO:0007669"/>
    <property type="project" value="UniProtKB-ARBA"/>
</dbReference>
<keyword evidence="7 8" id="KW-0472">Membrane</keyword>
<dbReference type="AlphaFoldDB" id="A0A2K8MLD4"/>
<keyword evidence="3" id="KW-0328">Glycosyltransferase</keyword>
<dbReference type="Proteomes" id="UP000229081">
    <property type="component" value="Chromosome"/>
</dbReference>
<dbReference type="GO" id="GO:0016763">
    <property type="term" value="F:pentosyltransferase activity"/>
    <property type="evidence" value="ECO:0007669"/>
    <property type="project" value="TreeGrafter"/>
</dbReference>
<proteinExistence type="predicted"/>
<evidence type="ECO:0000313" key="11">
    <source>
        <dbReference type="Proteomes" id="UP000229081"/>
    </source>
</evidence>
<feature type="transmembrane region" description="Helical" evidence="8">
    <location>
        <begin position="83"/>
        <end position="103"/>
    </location>
</feature>
<reference evidence="10 11" key="1">
    <citation type="submission" date="2017-11" db="EMBL/GenBank/DDBJ databases">
        <title>Complete genome sequence of Sphingomonas sp. Strain Cra20, a psychrotolerant potential plant growth promoting rhizobacteria.</title>
        <authorList>
            <person name="Luo Y."/>
        </authorList>
    </citation>
    <scope>NUCLEOTIDE SEQUENCE [LARGE SCALE GENOMIC DNA]</scope>
    <source>
        <strain evidence="10 11">Cra20</strain>
    </source>
</reference>
<evidence type="ECO:0000256" key="8">
    <source>
        <dbReference type="SAM" id="Phobius"/>
    </source>
</evidence>
<dbReference type="KEGG" id="sphc:CVN68_16610"/>
<keyword evidence="5 8" id="KW-0812">Transmembrane</keyword>
<evidence type="ECO:0000313" key="10">
    <source>
        <dbReference type="EMBL" id="ATY33386.1"/>
    </source>
</evidence>
<dbReference type="GO" id="GO:0005886">
    <property type="term" value="C:plasma membrane"/>
    <property type="evidence" value="ECO:0007669"/>
    <property type="project" value="UniProtKB-SubCell"/>
</dbReference>
<feature type="transmembrane region" description="Helical" evidence="8">
    <location>
        <begin position="263"/>
        <end position="281"/>
    </location>
</feature>
<accession>A0A2K8MLD4</accession>
<keyword evidence="11" id="KW-1185">Reference proteome</keyword>
<feature type="domain" description="Glycosyltransferase RgtA/B/C/D-like" evidence="9">
    <location>
        <begin position="63"/>
        <end position="220"/>
    </location>
</feature>
<evidence type="ECO:0000259" key="9">
    <source>
        <dbReference type="Pfam" id="PF13231"/>
    </source>
</evidence>
<keyword evidence="2" id="KW-1003">Cell membrane</keyword>
<protein>
    <recommendedName>
        <fullName evidence="9">Glycosyltransferase RgtA/B/C/D-like domain-containing protein</fullName>
    </recommendedName>
</protein>
<feature type="transmembrane region" description="Helical" evidence="8">
    <location>
        <begin position="316"/>
        <end position="334"/>
    </location>
</feature>
<name>A0A2K8MLD4_9SPHN</name>
<feature type="transmembrane region" description="Helical" evidence="8">
    <location>
        <begin position="201"/>
        <end position="220"/>
    </location>
</feature>
<keyword evidence="6 8" id="KW-1133">Transmembrane helix</keyword>